<keyword evidence="1 4" id="KW-0489">Methyltransferase</keyword>
<keyword evidence="4" id="KW-0479">Metal-binding</keyword>
<comment type="function">
    <text evidence="4">Catalyzes the methylation of 5-hydroxyuridine (ho5U) to form 5-methoxyuridine (mo5U) at position 34 in tRNAs.</text>
</comment>
<dbReference type="InterPro" id="IPR050362">
    <property type="entry name" value="Cation-dep_OMT"/>
</dbReference>
<proteinExistence type="inferred from homology"/>
<evidence type="ECO:0000256" key="4">
    <source>
        <dbReference type="HAMAP-Rule" id="MF_02217"/>
    </source>
</evidence>
<dbReference type="GO" id="GO:0000287">
    <property type="term" value="F:magnesium ion binding"/>
    <property type="evidence" value="ECO:0007669"/>
    <property type="project" value="UniProtKB-UniRule"/>
</dbReference>
<accession>D4S0E0</accession>
<dbReference type="CDD" id="cd02440">
    <property type="entry name" value="AdoMet_MTases"/>
    <property type="match status" value="1"/>
</dbReference>
<dbReference type="GO" id="GO:0030488">
    <property type="term" value="P:tRNA methylation"/>
    <property type="evidence" value="ECO:0007669"/>
    <property type="project" value="UniProtKB-UniRule"/>
</dbReference>
<dbReference type="GeneID" id="98918215"/>
<dbReference type="eggNOG" id="COG4122">
    <property type="taxonomic scope" value="Bacteria"/>
</dbReference>
<feature type="binding site" evidence="4">
    <location>
        <begin position="115"/>
        <end position="116"/>
    </location>
    <ligand>
        <name>S-adenosyl-L-methionine</name>
        <dbReference type="ChEBI" id="CHEBI:59789"/>
    </ligand>
</feature>
<evidence type="ECO:0000256" key="2">
    <source>
        <dbReference type="ARBA" id="ARBA00022679"/>
    </source>
</evidence>
<comment type="caution">
    <text evidence="5">The sequence shown here is derived from an EMBL/GenBank/DDBJ whole genome shotgun (WGS) entry which is preliminary data.</text>
</comment>
<keyword evidence="4" id="KW-0819">tRNA processing</keyword>
<dbReference type="EMBL" id="ABWN01000030">
    <property type="protein sequence ID" value="EFF68288.1"/>
    <property type="molecule type" value="Genomic_DNA"/>
</dbReference>
<sequence>MNSIVDERVVSFINSFKKDDSTICQKIEKEARESYVPIIRKEMAEFLKTILAIKNPLNILEIGTAVGYSAILMSENISPKARITTIENYDVRIPIARNNFVRAGKEDVIKLIEGDAAKVLKELDGTYDFIFMDAAKSQYIAILPDVLRLLKTDGILITDNVLQEGEIVESRYAVTRRNRTIYERMREYIYAVTHSPELVTSIIPIGDGITLSIKKQV</sequence>
<dbReference type="Proteomes" id="UP000006238">
    <property type="component" value="Unassembled WGS sequence"/>
</dbReference>
<protein>
    <recommendedName>
        <fullName evidence="4">tRNA 5-hydroxyuridine methyltransferase</fullName>
        <ecNumber evidence="4">2.1.1.-</ecNumber>
    </recommendedName>
    <alternativeName>
        <fullName evidence="4">ho5U methyltransferase</fullName>
    </alternativeName>
</protein>
<dbReference type="InterPro" id="IPR029063">
    <property type="entry name" value="SAM-dependent_MTases_sf"/>
</dbReference>
<name>D4S0E0_9FIRM</name>
<comment type="subunit">
    <text evidence="4">Homodimer.</text>
</comment>
<dbReference type="HAMAP" id="MF_02217">
    <property type="entry name" value="TrmR_methyltr"/>
    <property type="match status" value="1"/>
</dbReference>
<keyword evidence="4" id="KW-0460">Magnesium</keyword>
<comment type="similarity">
    <text evidence="4">Belongs to the class I-like SAM-binding methyltransferase superfamily. Cation-dependent O-methyltransferase family.</text>
</comment>
<feature type="binding site" evidence="4">
    <location>
        <position position="133"/>
    </location>
    <ligand>
        <name>Mg(2+)</name>
        <dbReference type="ChEBI" id="CHEBI:18420"/>
    </ligand>
</feature>
<feature type="binding site" evidence="4">
    <location>
        <position position="133"/>
    </location>
    <ligand>
        <name>S-adenosyl-L-methionine</name>
        <dbReference type="ChEBI" id="CHEBI:59789"/>
    </ligand>
</feature>
<keyword evidence="2 4" id="KW-0808">Transferase</keyword>
<dbReference type="SUPFAM" id="SSF53335">
    <property type="entry name" value="S-adenosyl-L-methionine-dependent methyltransferases"/>
    <property type="match status" value="1"/>
</dbReference>
<feature type="binding site" evidence="4">
    <location>
        <position position="159"/>
    </location>
    <ligand>
        <name>Mg(2+)</name>
        <dbReference type="ChEBI" id="CHEBI:18420"/>
    </ligand>
</feature>
<dbReference type="InterPro" id="IPR043675">
    <property type="entry name" value="TrmR_methyltr"/>
</dbReference>
<feature type="binding site" evidence="4">
    <location>
        <position position="87"/>
    </location>
    <ligand>
        <name>S-adenosyl-L-methionine</name>
        <dbReference type="ChEBI" id="CHEBI:59789"/>
    </ligand>
</feature>
<dbReference type="GO" id="GO:0008757">
    <property type="term" value="F:S-adenosylmethionine-dependent methyltransferase activity"/>
    <property type="evidence" value="ECO:0007669"/>
    <property type="project" value="TreeGrafter"/>
</dbReference>
<dbReference type="STRING" id="45851.BHV86_09965"/>
<gene>
    <name evidence="4" type="primary">trmR</name>
    <name evidence="5" type="ORF">BUTYVIB_01559</name>
</gene>
<dbReference type="PANTHER" id="PTHR10509">
    <property type="entry name" value="O-METHYLTRANSFERASE-RELATED"/>
    <property type="match status" value="1"/>
</dbReference>
<dbReference type="AlphaFoldDB" id="D4S0E0"/>
<keyword evidence="6" id="KW-1185">Reference proteome</keyword>
<dbReference type="InterPro" id="IPR002935">
    <property type="entry name" value="SAM_O-MeTrfase"/>
</dbReference>
<feature type="binding site" evidence="4">
    <location>
        <position position="160"/>
    </location>
    <ligand>
        <name>Mg(2+)</name>
        <dbReference type="ChEBI" id="CHEBI:18420"/>
    </ligand>
</feature>
<feature type="binding site" evidence="4">
    <location>
        <position position="69"/>
    </location>
    <ligand>
        <name>S-adenosyl-L-methionine</name>
        <dbReference type="ChEBI" id="CHEBI:59789"/>
    </ligand>
</feature>
<dbReference type="PROSITE" id="PS51682">
    <property type="entry name" value="SAM_OMT_I"/>
    <property type="match status" value="1"/>
</dbReference>
<dbReference type="Pfam" id="PF01596">
    <property type="entry name" value="Methyltransf_3"/>
    <property type="match status" value="1"/>
</dbReference>
<dbReference type="Gene3D" id="3.40.50.150">
    <property type="entry name" value="Vaccinia Virus protein VP39"/>
    <property type="match status" value="1"/>
</dbReference>
<keyword evidence="3 4" id="KW-0949">S-adenosyl-L-methionine</keyword>
<dbReference type="GO" id="GO:0016300">
    <property type="term" value="F:tRNA (uridine) methyltransferase activity"/>
    <property type="evidence" value="ECO:0007669"/>
    <property type="project" value="UniProtKB-UniRule"/>
</dbReference>
<evidence type="ECO:0000313" key="5">
    <source>
        <dbReference type="EMBL" id="EFF68288.1"/>
    </source>
</evidence>
<reference evidence="5 6" key="1">
    <citation type="submission" date="2010-02" db="EMBL/GenBank/DDBJ databases">
        <authorList>
            <person name="Weinstock G."/>
            <person name="Sodergren E."/>
            <person name="Clifton S."/>
            <person name="Fulton L."/>
            <person name="Fulton B."/>
            <person name="Courtney L."/>
            <person name="Fronick C."/>
            <person name="Harrison M."/>
            <person name="Strong C."/>
            <person name="Farmer C."/>
            <person name="Delahaunty K."/>
            <person name="Markovic C."/>
            <person name="Hall O."/>
            <person name="Minx P."/>
            <person name="Tomlinson C."/>
            <person name="Mitreva M."/>
            <person name="Nelson J."/>
            <person name="Hou S."/>
            <person name="Wollam A."/>
            <person name="Pepin K.H."/>
            <person name="Johnson M."/>
            <person name="Bhonagiri V."/>
            <person name="Zhang X."/>
            <person name="Suruliraj S."/>
            <person name="Warren W."/>
            <person name="Chinwalla A."/>
            <person name="Mardis E.R."/>
            <person name="Wilson R.K."/>
        </authorList>
    </citation>
    <scope>NUCLEOTIDE SEQUENCE [LARGE SCALE GENOMIC DNA]</scope>
    <source>
        <strain evidence="5 6">DSM 2876</strain>
    </source>
</reference>
<organism evidence="5 6">
    <name type="scientific">Eshraghiella crossota DSM 2876</name>
    <dbReference type="NCBI Taxonomy" id="511680"/>
    <lineage>
        <taxon>Bacteria</taxon>
        <taxon>Bacillati</taxon>
        <taxon>Bacillota</taxon>
        <taxon>Clostridia</taxon>
        <taxon>Lachnospirales</taxon>
        <taxon>Lachnospiraceae</taxon>
        <taxon>Eshraghiella</taxon>
    </lineage>
</organism>
<dbReference type="HOGENOM" id="CLU_067676_4_0_9"/>
<feature type="binding site" evidence="4">
    <location>
        <position position="39"/>
    </location>
    <ligand>
        <name>S-adenosyl-L-methionine</name>
        <dbReference type="ChEBI" id="CHEBI:59789"/>
    </ligand>
</feature>
<evidence type="ECO:0000256" key="3">
    <source>
        <dbReference type="ARBA" id="ARBA00022691"/>
    </source>
</evidence>
<evidence type="ECO:0000313" key="6">
    <source>
        <dbReference type="Proteomes" id="UP000006238"/>
    </source>
</evidence>
<dbReference type="RefSeq" id="WP_005603223.1">
    <property type="nucleotide sequence ID" value="NZ_GG663524.1"/>
</dbReference>
<evidence type="ECO:0000256" key="1">
    <source>
        <dbReference type="ARBA" id="ARBA00022603"/>
    </source>
</evidence>
<dbReference type="EC" id="2.1.1.-" evidence="4"/>
<dbReference type="GO" id="GO:0008171">
    <property type="term" value="F:O-methyltransferase activity"/>
    <property type="evidence" value="ECO:0007669"/>
    <property type="project" value="InterPro"/>
</dbReference>
<dbReference type="PANTHER" id="PTHR10509:SF14">
    <property type="entry name" value="CAFFEOYL-COA O-METHYLTRANSFERASE 3-RELATED"/>
    <property type="match status" value="1"/>
</dbReference>
<comment type="catalytic activity">
    <reaction evidence="4">
        <text>5-hydroxyuridine(34) in tRNA + S-adenosyl-L-methionine = 5-methoxyuridine(34) in tRNA + S-adenosyl-L-homocysteine + H(+)</text>
        <dbReference type="Rhea" id="RHEA:60524"/>
        <dbReference type="Rhea" id="RHEA-COMP:13381"/>
        <dbReference type="Rhea" id="RHEA-COMP:15591"/>
        <dbReference type="ChEBI" id="CHEBI:15378"/>
        <dbReference type="ChEBI" id="CHEBI:57856"/>
        <dbReference type="ChEBI" id="CHEBI:59789"/>
        <dbReference type="ChEBI" id="CHEBI:136877"/>
        <dbReference type="ChEBI" id="CHEBI:143860"/>
    </reaction>
</comment>